<feature type="region of interest" description="Disordered" evidence="9">
    <location>
        <begin position="434"/>
        <end position="455"/>
    </location>
</feature>
<dbReference type="Gene3D" id="1.10.1780.10">
    <property type="entry name" value="Clp, N-terminal domain"/>
    <property type="match status" value="1"/>
</dbReference>
<dbReference type="Proteomes" id="UP000483004">
    <property type="component" value="Unassembled WGS sequence"/>
</dbReference>
<dbReference type="InterPro" id="IPR028299">
    <property type="entry name" value="ClpA/B_CS2"/>
</dbReference>
<evidence type="ECO:0000256" key="3">
    <source>
        <dbReference type="ARBA" id="ARBA00022741"/>
    </source>
</evidence>
<dbReference type="GO" id="GO:0016887">
    <property type="term" value="F:ATP hydrolysis activity"/>
    <property type="evidence" value="ECO:0007669"/>
    <property type="project" value="InterPro"/>
</dbReference>
<evidence type="ECO:0000256" key="8">
    <source>
        <dbReference type="PROSITE-ProRule" id="PRU01251"/>
    </source>
</evidence>
<feature type="compositionally biased region" description="Basic and acidic residues" evidence="9">
    <location>
        <begin position="435"/>
        <end position="455"/>
    </location>
</feature>
<evidence type="ECO:0000256" key="1">
    <source>
        <dbReference type="ARBA" id="ARBA00008675"/>
    </source>
</evidence>
<name>A0A6L3VYR7_9ACTN</name>
<dbReference type="Pfam" id="PF02861">
    <property type="entry name" value="Clp_N"/>
    <property type="match status" value="1"/>
</dbReference>
<dbReference type="InterPro" id="IPR003959">
    <property type="entry name" value="ATPase_AAA_core"/>
</dbReference>
<accession>A0A6L3VYR7</accession>
<evidence type="ECO:0000313" key="12">
    <source>
        <dbReference type="EMBL" id="KAB2386100.1"/>
    </source>
</evidence>
<dbReference type="Gene3D" id="1.10.8.60">
    <property type="match status" value="2"/>
</dbReference>
<dbReference type="Pfam" id="PF07724">
    <property type="entry name" value="AAA_2"/>
    <property type="match status" value="1"/>
</dbReference>
<feature type="domain" description="Clp R" evidence="11">
    <location>
        <begin position="35"/>
        <end position="180"/>
    </location>
</feature>
<evidence type="ECO:0000313" key="13">
    <source>
        <dbReference type="Proteomes" id="UP000483004"/>
    </source>
</evidence>
<reference evidence="12 13" key="1">
    <citation type="submission" date="2019-09" db="EMBL/GenBank/DDBJ databases">
        <title>Actinomadura physcomitrii sp. nov., a novel actinomycete isolated from moss [Physcomitrium sphaericum (Ludw) Fuernr].</title>
        <authorList>
            <person name="Liu C."/>
            <person name="Zhuang X."/>
        </authorList>
    </citation>
    <scope>NUCLEOTIDE SEQUENCE [LARGE SCALE GENOMIC DNA]</scope>
    <source>
        <strain evidence="12 13">CYP1-1B</strain>
    </source>
</reference>
<protein>
    <submittedName>
        <fullName evidence="12">ATP-dependent Clp protease ATP-binding subunit</fullName>
    </submittedName>
</protein>
<dbReference type="InterPro" id="IPR003593">
    <property type="entry name" value="AAA+_ATPase"/>
</dbReference>
<dbReference type="SUPFAM" id="SSF52540">
    <property type="entry name" value="P-loop containing nucleoside triphosphate hydrolases"/>
    <property type="match status" value="2"/>
</dbReference>
<dbReference type="SUPFAM" id="SSF81923">
    <property type="entry name" value="Double Clp-N motif"/>
    <property type="match status" value="1"/>
</dbReference>
<keyword evidence="6" id="KW-0143">Chaperone</keyword>
<dbReference type="SMART" id="SM01086">
    <property type="entry name" value="ClpB_D2-small"/>
    <property type="match status" value="1"/>
</dbReference>
<evidence type="ECO:0000256" key="7">
    <source>
        <dbReference type="ARBA" id="ARBA00026057"/>
    </source>
</evidence>
<dbReference type="GO" id="GO:0006508">
    <property type="term" value="P:proteolysis"/>
    <property type="evidence" value="ECO:0007669"/>
    <property type="project" value="UniProtKB-KW"/>
</dbReference>
<dbReference type="InterPro" id="IPR036628">
    <property type="entry name" value="Clp_N_dom_sf"/>
</dbReference>
<dbReference type="FunFam" id="3.40.50.300:FF:000025">
    <property type="entry name" value="ATP-dependent Clp protease subunit"/>
    <property type="match status" value="1"/>
</dbReference>
<dbReference type="InterPro" id="IPR050130">
    <property type="entry name" value="ClpA_ClpB"/>
</dbReference>
<dbReference type="Gene3D" id="3.40.50.300">
    <property type="entry name" value="P-loop containing nucleotide triphosphate hydrolases"/>
    <property type="match status" value="2"/>
</dbReference>
<keyword evidence="13" id="KW-1185">Reference proteome</keyword>
<keyword evidence="5" id="KW-0346">Stress response</keyword>
<keyword evidence="12" id="KW-0645">Protease</keyword>
<sequence length="842" mass="93567">MTAWYGSGGMDPFEEMLARFFGTRAHRRPTERINLARLMSEPARELVRDAATQAAQWGSRDLDADHLLWAATRQQGTRHWLERAGADPDAIQHEIENHAYRGEPREVQPELTPAAKRALLDSHQVSRALGSSYIGPEHLLFALALDRGSSAGRILDAAHVTPDSLKSAAGGGGQPPANGGGEGRSDTPTLDEFGRDLTALAREGRIDPVIGRDEEIEETVEVLSRRTKNNPVLIGDPGVGKTAIAEGLAQRIVDDDIPETLRNKRIVQLDLSGVVAGTRYRGDFEERLKKVVDEIREHADELVVFIDEIHTLVGAGGAEGAMTAGNMLKPALARGELHVVGATTVDEYRRNIEKDAALERRFQPIMVPEPSTDDSIEILRGLRDRYEAHHQVRYTDESLVAAVDLSSRYLTDRFLPDKAIDLIDQAGARVRLRSGTRDGGRRELEDRLDRRRREKDQAVADEDYEKAKELRDEINRLQTDLAGMRDDHEPVGVPEVTTEDIAEVVSRISGVPVTQLTQAERERLSRLEEHLHERVIGQEDAVAAVARAVRRSRAGMGDPDRPIGGFLFLGPTGVGKTELAKALAEALFGSQDRMIRFDMSEFQERHTVSRLMGAPPGYVGYEEAGQLTDAVRRQPYSVILLDEIEKAHQDVFNVLLQLLDDGRLTDAQGRTVDFRNTVVIMTSNLGSDLITGRTEIGFGGREGEDTALRDRIMRRLRESFRPEFLNRIDEIIVFQRLEAGQLRQITDLLLDETRRRLRAQGVTVSFTPEAVDWIAERGHQPEFGARPLRRTIQREVDDQLSDLLLSGDLAHGRHVEVSAAPGGLQFDVSTSASPSDQPITSR</sequence>
<organism evidence="12 13">
    <name type="scientific">Actinomadura montaniterrae</name>
    <dbReference type="NCBI Taxonomy" id="1803903"/>
    <lineage>
        <taxon>Bacteria</taxon>
        <taxon>Bacillati</taxon>
        <taxon>Actinomycetota</taxon>
        <taxon>Actinomycetes</taxon>
        <taxon>Streptosporangiales</taxon>
        <taxon>Thermomonosporaceae</taxon>
        <taxon>Actinomadura</taxon>
    </lineage>
</organism>
<dbReference type="Pfam" id="PF00004">
    <property type="entry name" value="AAA"/>
    <property type="match status" value="1"/>
</dbReference>
<keyword evidence="3" id="KW-0547">Nucleotide-binding</keyword>
<dbReference type="GO" id="GO:0005737">
    <property type="term" value="C:cytoplasm"/>
    <property type="evidence" value="ECO:0007669"/>
    <property type="project" value="TreeGrafter"/>
</dbReference>
<dbReference type="RefSeq" id="WP_151539365.1">
    <property type="nucleotide sequence ID" value="NZ_WBMR01000015.1"/>
</dbReference>
<dbReference type="Pfam" id="PF17871">
    <property type="entry name" value="AAA_lid_9"/>
    <property type="match status" value="1"/>
</dbReference>
<dbReference type="PROSITE" id="PS00871">
    <property type="entry name" value="CLPAB_2"/>
    <property type="match status" value="1"/>
</dbReference>
<evidence type="ECO:0000259" key="11">
    <source>
        <dbReference type="PROSITE" id="PS51903"/>
    </source>
</evidence>
<proteinExistence type="inferred from homology"/>
<dbReference type="SMART" id="SM00382">
    <property type="entry name" value="AAA"/>
    <property type="match status" value="2"/>
</dbReference>
<evidence type="ECO:0000259" key="10">
    <source>
        <dbReference type="PROSITE" id="PS50151"/>
    </source>
</evidence>
<feature type="domain" description="UVR" evidence="10">
    <location>
        <begin position="445"/>
        <end position="480"/>
    </location>
</feature>
<evidence type="ECO:0000256" key="4">
    <source>
        <dbReference type="ARBA" id="ARBA00022840"/>
    </source>
</evidence>
<gene>
    <name evidence="12" type="ORF">F9B16_08110</name>
</gene>
<dbReference type="GO" id="GO:0005524">
    <property type="term" value="F:ATP binding"/>
    <property type="evidence" value="ECO:0007669"/>
    <property type="project" value="UniProtKB-KW"/>
</dbReference>
<dbReference type="InterPro" id="IPR001270">
    <property type="entry name" value="ClpA/B"/>
</dbReference>
<evidence type="ECO:0000256" key="9">
    <source>
        <dbReference type="SAM" id="MobiDB-lite"/>
    </source>
</evidence>
<dbReference type="GO" id="GO:0034605">
    <property type="term" value="P:cellular response to heat"/>
    <property type="evidence" value="ECO:0007669"/>
    <property type="project" value="TreeGrafter"/>
</dbReference>
<dbReference type="InterPro" id="IPR041546">
    <property type="entry name" value="ClpA/ClpB_AAA_lid"/>
</dbReference>
<dbReference type="Gene3D" id="4.10.860.10">
    <property type="entry name" value="UVR domain"/>
    <property type="match status" value="1"/>
</dbReference>
<dbReference type="PROSITE" id="PS51903">
    <property type="entry name" value="CLP_R"/>
    <property type="match status" value="1"/>
</dbReference>
<dbReference type="InterPro" id="IPR004176">
    <property type="entry name" value="Clp_R_N"/>
</dbReference>
<dbReference type="CDD" id="cd19499">
    <property type="entry name" value="RecA-like_ClpB_Hsp104-like"/>
    <property type="match status" value="1"/>
</dbReference>
<comment type="caution">
    <text evidence="12">The sequence shown here is derived from an EMBL/GenBank/DDBJ whole genome shotgun (WGS) entry which is preliminary data.</text>
</comment>
<keyword evidence="4 12" id="KW-0067">ATP-binding</keyword>
<evidence type="ECO:0000256" key="6">
    <source>
        <dbReference type="ARBA" id="ARBA00023186"/>
    </source>
</evidence>
<dbReference type="PANTHER" id="PTHR11638:SF18">
    <property type="entry name" value="HEAT SHOCK PROTEIN 104"/>
    <property type="match status" value="1"/>
</dbReference>
<evidence type="ECO:0000256" key="5">
    <source>
        <dbReference type="ARBA" id="ARBA00023016"/>
    </source>
</evidence>
<dbReference type="PRINTS" id="PR00300">
    <property type="entry name" value="CLPPROTEASEA"/>
</dbReference>
<dbReference type="PANTHER" id="PTHR11638">
    <property type="entry name" value="ATP-DEPENDENT CLP PROTEASE"/>
    <property type="match status" value="1"/>
</dbReference>
<keyword evidence="12" id="KW-0378">Hydrolase</keyword>
<dbReference type="Pfam" id="PF10431">
    <property type="entry name" value="ClpB_D2-small"/>
    <property type="match status" value="1"/>
</dbReference>
<comment type="subunit">
    <text evidence="7">Homohexamer. The oligomerization is ATP-dependent.</text>
</comment>
<dbReference type="InterPro" id="IPR019489">
    <property type="entry name" value="Clp_ATPase_C"/>
</dbReference>
<dbReference type="EMBL" id="WBMR01000015">
    <property type="protein sequence ID" value="KAB2386100.1"/>
    <property type="molecule type" value="Genomic_DNA"/>
</dbReference>
<dbReference type="InterPro" id="IPR001943">
    <property type="entry name" value="UVR_dom"/>
</dbReference>
<comment type="similarity">
    <text evidence="1">Belongs to the ClpA/ClpB family.</text>
</comment>
<dbReference type="PROSITE" id="PS50151">
    <property type="entry name" value="UVR"/>
    <property type="match status" value="1"/>
</dbReference>
<keyword evidence="2 8" id="KW-0677">Repeat</keyword>
<dbReference type="FunFam" id="3.40.50.300:FF:000010">
    <property type="entry name" value="Chaperone clpB 1, putative"/>
    <property type="match status" value="1"/>
</dbReference>
<dbReference type="AlphaFoldDB" id="A0A6L3VYR7"/>
<feature type="region of interest" description="Disordered" evidence="9">
    <location>
        <begin position="164"/>
        <end position="188"/>
    </location>
</feature>
<feature type="compositionally biased region" description="Gly residues" evidence="9">
    <location>
        <begin position="169"/>
        <end position="182"/>
    </location>
</feature>
<evidence type="ECO:0000256" key="2">
    <source>
        <dbReference type="ARBA" id="ARBA00022737"/>
    </source>
</evidence>
<dbReference type="InterPro" id="IPR027417">
    <property type="entry name" value="P-loop_NTPase"/>
</dbReference>
<dbReference type="OrthoDB" id="3170949at2"/>
<dbReference type="GO" id="GO:0008233">
    <property type="term" value="F:peptidase activity"/>
    <property type="evidence" value="ECO:0007669"/>
    <property type="project" value="UniProtKB-KW"/>
</dbReference>
<dbReference type="CDD" id="cd00009">
    <property type="entry name" value="AAA"/>
    <property type="match status" value="1"/>
</dbReference>